<accession>A0ABR2FAS6</accession>
<proteinExistence type="predicted"/>
<name>A0ABR2FAS6_9ROSI</name>
<feature type="compositionally biased region" description="Acidic residues" evidence="1">
    <location>
        <begin position="9"/>
        <end position="20"/>
    </location>
</feature>
<dbReference type="Proteomes" id="UP001472677">
    <property type="component" value="Unassembled WGS sequence"/>
</dbReference>
<feature type="region of interest" description="Disordered" evidence="1">
    <location>
        <begin position="1"/>
        <end position="41"/>
    </location>
</feature>
<keyword evidence="3" id="KW-1185">Reference proteome</keyword>
<reference evidence="2 3" key="1">
    <citation type="journal article" date="2024" name="G3 (Bethesda)">
        <title>Genome assembly of Hibiscus sabdariffa L. provides insights into metabolisms of medicinal natural products.</title>
        <authorList>
            <person name="Kim T."/>
        </authorList>
    </citation>
    <scope>NUCLEOTIDE SEQUENCE [LARGE SCALE GENOMIC DNA]</scope>
    <source>
        <strain evidence="2">TK-2024</strain>
        <tissue evidence="2">Old leaves</tissue>
    </source>
</reference>
<dbReference type="PANTHER" id="PTHR35131">
    <property type="entry name" value="EXPRESSED PROTEIN"/>
    <property type="match status" value="1"/>
</dbReference>
<protein>
    <submittedName>
        <fullName evidence="2">Uncharacterized protein</fullName>
    </submittedName>
</protein>
<comment type="caution">
    <text evidence="2">The sequence shown here is derived from an EMBL/GenBank/DDBJ whole genome shotgun (WGS) entry which is preliminary data.</text>
</comment>
<sequence length="184" mass="21060">MENGRFEIGEEDADDEEVELEPVSQGSDWDSDMEKNEDISTGFGDEEEELSRFVCQLYDSIFREGASLDVALKNALASNRKLRQKDGCSSSYFTKFELEPQGVGRSWRSYVQVEKDCSNGHSRPGFWFSITGWRRKKQIACNNNNGGFLPSMCSATKVADMNRYNRIPGFNYRILKNDVHNFHV</sequence>
<organism evidence="2 3">
    <name type="scientific">Hibiscus sabdariffa</name>
    <name type="common">roselle</name>
    <dbReference type="NCBI Taxonomy" id="183260"/>
    <lineage>
        <taxon>Eukaryota</taxon>
        <taxon>Viridiplantae</taxon>
        <taxon>Streptophyta</taxon>
        <taxon>Embryophyta</taxon>
        <taxon>Tracheophyta</taxon>
        <taxon>Spermatophyta</taxon>
        <taxon>Magnoliopsida</taxon>
        <taxon>eudicotyledons</taxon>
        <taxon>Gunneridae</taxon>
        <taxon>Pentapetalae</taxon>
        <taxon>rosids</taxon>
        <taxon>malvids</taxon>
        <taxon>Malvales</taxon>
        <taxon>Malvaceae</taxon>
        <taxon>Malvoideae</taxon>
        <taxon>Hibiscus</taxon>
    </lineage>
</organism>
<gene>
    <name evidence="2" type="ORF">V6N12_063078</name>
</gene>
<evidence type="ECO:0000313" key="3">
    <source>
        <dbReference type="Proteomes" id="UP001472677"/>
    </source>
</evidence>
<dbReference type="PANTHER" id="PTHR35131:SF1">
    <property type="entry name" value="EXPRESSED PROTEIN"/>
    <property type="match status" value="1"/>
</dbReference>
<evidence type="ECO:0000313" key="2">
    <source>
        <dbReference type="EMBL" id="KAK8575404.1"/>
    </source>
</evidence>
<evidence type="ECO:0000256" key="1">
    <source>
        <dbReference type="SAM" id="MobiDB-lite"/>
    </source>
</evidence>
<dbReference type="EMBL" id="JBBPBM010000007">
    <property type="protein sequence ID" value="KAK8575404.1"/>
    <property type="molecule type" value="Genomic_DNA"/>
</dbReference>